<evidence type="ECO:0000313" key="3">
    <source>
        <dbReference type="Proteomes" id="UP000201728"/>
    </source>
</evidence>
<feature type="transmembrane region" description="Helical" evidence="1">
    <location>
        <begin position="82"/>
        <end position="108"/>
    </location>
</feature>
<keyword evidence="1" id="KW-0812">Transmembrane</keyword>
<proteinExistence type="predicted"/>
<organism evidence="2 3">
    <name type="scientific">Legionella clemsonensis</name>
    <dbReference type="NCBI Taxonomy" id="1867846"/>
    <lineage>
        <taxon>Bacteria</taxon>
        <taxon>Pseudomonadati</taxon>
        <taxon>Pseudomonadota</taxon>
        <taxon>Gammaproteobacteria</taxon>
        <taxon>Legionellales</taxon>
        <taxon>Legionellaceae</taxon>
        <taxon>Legionella</taxon>
    </lineage>
</organism>
<keyword evidence="1" id="KW-1133">Transmembrane helix</keyword>
<gene>
    <name evidence="2" type="ORF">clem_08210</name>
</gene>
<accession>A0A222P2V9</accession>
<feature type="transmembrane region" description="Helical" evidence="1">
    <location>
        <begin position="114"/>
        <end position="135"/>
    </location>
</feature>
<dbReference type="KEGG" id="lcd:clem_08210"/>
<evidence type="ECO:0000256" key="1">
    <source>
        <dbReference type="SAM" id="Phobius"/>
    </source>
</evidence>
<dbReference type="RefSeq" id="WP_094091168.1">
    <property type="nucleotide sequence ID" value="NZ_CP016397.1"/>
</dbReference>
<dbReference type="Proteomes" id="UP000201728">
    <property type="component" value="Chromosome"/>
</dbReference>
<keyword evidence="1" id="KW-0472">Membrane</keyword>
<dbReference type="EMBL" id="CP016397">
    <property type="protein sequence ID" value="ASQ46194.1"/>
    <property type="molecule type" value="Genomic_DNA"/>
</dbReference>
<dbReference type="AlphaFoldDB" id="A0A222P2V9"/>
<protein>
    <submittedName>
        <fullName evidence="2">Uncharacterized protein</fullName>
    </submittedName>
</protein>
<sequence>MINKPVTCPATYHATQNGLSLLKKLINECQCLDPLTKSQISDEIDFFAKTTTHQAENYLDTIHKAALHLNNRIRSLTGNDHYVAKCIAGGAGVFGMAGVCTAGVFALTPIVPPIAITSGVILVTAGAGLSIKTYLPNPGERRDLYLAMKPILKSLYNLVKTDYENQHQNQNDCSPITMIDSVSLRG</sequence>
<reference evidence="3" key="1">
    <citation type="submission" date="2016-07" db="EMBL/GenBank/DDBJ databases">
        <authorList>
            <person name="Florea S."/>
            <person name="Webb J.S."/>
            <person name="Jaromczyk J."/>
            <person name="Schardl C.L."/>
        </authorList>
    </citation>
    <scope>NUCLEOTIDE SEQUENCE [LARGE SCALE GENOMIC DNA]</scope>
    <source>
        <strain evidence="3">CDC-D5610</strain>
    </source>
</reference>
<evidence type="ECO:0000313" key="2">
    <source>
        <dbReference type="EMBL" id="ASQ46194.1"/>
    </source>
</evidence>
<keyword evidence="3" id="KW-1185">Reference proteome</keyword>
<name>A0A222P2V9_9GAMM</name>